<feature type="region of interest" description="Disordered" evidence="1">
    <location>
        <begin position="50"/>
        <end position="102"/>
    </location>
</feature>
<dbReference type="GO" id="GO:0005198">
    <property type="term" value="F:structural molecule activity"/>
    <property type="evidence" value="ECO:0007669"/>
    <property type="project" value="InterPro"/>
</dbReference>
<evidence type="ECO:0000313" key="4">
    <source>
        <dbReference type="Proteomes" id="UP001165160"/>
    </source>
</evidence>
<reference evidence="4" key="1">
    <citation type="journal article" date="2023" name="Commun. Biol.">
        <title>Genome analysis of Parmales, the sister group of diatoms, reveals the evolutionary specialization of diatoms from phago-mixotrophs to photoautotrophs.</title>
        <authorList>
            <person name="Ban H."/>
            <person name="Sato S."/>
            <person name="Yoshikawa S."/>
            <person name="Yamada K."/>
            <person name="Nakamura Y."/>
            <person name="Ichinomiya M."/>
            <person name="Sato N."/>
            <person name="Blanc-Mathieu R."/>
            <person name="Endo H."/>
            <person name="Kuwata A."/>
            <person name="Ogata H."/>
        </authorList>
    </citation>
    <scope>NUCLEOTIDE SEQUENCE [LARGE SCALE GENOMIC DNA]</scope>
    <source>
        <strain evidence="4">NIES 3699</strain>
    </source>
</reference>
<feature type="compositionally biased region" description="Polar residues" evidence="1">
    <location>
        <begin position="87"/>
        <end position="98"/>
    </location>
</feature>
<feature type="compositionally biased region" description="Polar residues" evidence="1">
    <location>
        <begin position="50"/>
        <end position="64"/>
    </location>
</feature>
<dbReference type="AlphaFoldDB" id="A0A9W7EQF2"/>
<dbReference type="PANTHER" id="PTHR12894">
    <property type="entry name" value="CNH DOMAIN CONTAINING"/>
    <property type="match status" value="1"/>
</dbReference>
<feature type="domain" description="Coatomer gamma subunit appendage Ig-like subdomain" evidence="2">
    <location>
        <begin position="988"/>
        <end position="1096"/>
    </location>
</feature>
<feature type="region of interest" description="Disordered" evidence="1">
    <location>
        <begin position="852"/>
        <end position="872"/>
    </location>
</feature>
<dbReference type="InterPro" id="IPR037067">
    <property type="entry name" value="Coatomer_gsu_app_sf"/>
</dbReference>
<sequence length="1153" mass="123820">MSRISALELRAPEPPNVTSVSVYRHGDNRDTFTVAYTNSAGSNQTLQLRTYENPLQHNKSTNPFDNDSEEDDDYSASSNFDRDRTFSKSSQNSANSLVDSLEPLPPNARASVWASCVLSGSRQVTTVAVVPGDPKSANSRNQSNTSAAVSDKFVLHCDATKDMVSIAGEGRSNNLRILSKTSNSEFYAVASHPENGFCAYSGSKGVIELEHPSIVTASVSGVEFQSNVGVSADSQHESVGALSTIGFTGSIAVAAVGSKFYAYGGSGELTTPQPPTLLFSFPSPSNATSAPISTALDVTNVPKSKKKHQSKNAFKNASSVAFLSHHSSCLTVPLTLLEGGVNAGEPSKLVKLPAPVVGSCSYLSKQSGRSLVAVLLSSNTVTIRDSTCLSLSLTNIVLDPLSFFSIDLAMKSPPLLMATSRDGEARAVFPSNLDSVKEEAERVTKMAIDCFGRDGFPLAKFAEALSISYATASYQARETAEDSTQLLVEYLSCILGMTNTDDEDEGGGETDRRARHGNAVHALLCLASVVWEGGDASAKEKLCLLSAGGCKARRTGGAGGEEEMAENKVCTDIAHRLLTTQSKSSMFVEAAFHLFKAAQNHGLAVQTMEKLGGVWGKRKFGLFCMKYLSELWSSGNVDYCKLGMNSARGLLQSNPKIGLQVFTSQYDRSETAVDPSAHPISPLEVVAFLKTIVVEADEETLETSDEVSIPFHNGTALAATFLTSALGVDKPTTLTHAFGKNNPDLAANHDQLCFLLLEGLIGSTASDGNDSALSKSYRQSLHKFLSWPNALYNANNMREYFPATFKHEHALLLGKLGLHKEALEILYRDLQDMDLAVGYCDNLYRTQKERERLEGEGGGEGGGQQQEAEGGDEVDEFNVSMGSMDQGIVSLPLCPYLALIEVALEQHFNDPENAIKIISMRRDVVDIAAAIRALPEDTPVSSLADCLIPALRSSESRVRQLTVAANLARQHYAELQRKVTQASIRSQSNLSKVVAIKRLQVGPLIKSSPAEKLESVGGMNFPFSVNISKHLFGRYLIVQATIVNIGAVAASDISLTITECSDDCLSPIEHVSIKSLPPSSSSSSYAILNRVDRAVDSTVVLMAEMRYYRDTEKTFKAKGGFGDRVSEGEGFGGALPTVEEMQDIMVMVSDLSP</sequence>
<dbReference type="Pfam" id="PF08752">
    <property type="entry name" value="COP-gamma_platf"/>
    <property type="match status" value="1"/>
</dbReference>
<dbReference type="InterPro" id="IPR032914">
    <property type="entry name" value="Vam6/VPS39/TRAP1"/>
</dbReference>
<dbReference type="GO" id="GO:0006914">
    <property type="term" value="P:autophagy"/>
    <property type="evidence" value="ECO:0007669"/>
    <property type="project" value="TreeGrafter"/>
</dbReference>
<evidence type="ECO:0000259" key="2">
    <source>
        <dbReference type="Pfam" id="PF08752"/>
    </source>
</evidence>
<proteinExistence type="predicted"/>
<dbReference type="InterPro" id="IPR013040">
    <property type="entry name" value="Coatomer_gsu_app_Ig-like_dom"/>
</dbReference>
<dbReference type="GO" id="GO:0030126">
    <property type="term" value="C:COPI vesicle coat"/>
    <property type="evidence" value="ECO:0007669"/>
    <property type="project" value="InterPro"/>
</dbReference>
<dbReference type="Proteomes" id="UP001165160">
    <property type="component" value="Unassembled WGS sequence"/>
</dbReference>
<dbReference type="Gene3D" id="2.60.40.1480">
    <property type="entry name" value="Coatomer, gamma subunit, appendage domain"/>
    <property type="match status" value="1"/>
</dbReference>
<dbReference type="GO" id="GO:0034058">
    <property type="term" value="P:endosomal vesicle fusion"/>
    <property type="evidence" value="ECO:0007669"/>
    <property type="project" value="TreeGrafter"/>
</dbReference>
<dbReference type="PANTHER" id="PTHR12894:SF27">
    <property type="entry name" value="TRANSFORMING GROWTH FACTOR-BETA RECEPTOR-ASSOCIATED PROTEIN 1"/>
    <property type="match status" value="1"/>
</dbReference>
<comment type="caution">
    <text evidence="3">The sequence shown here is derived from an EMBL/GenBank/DDBJ whole genome shotgun (WGS) entry which is preliminary data.</text>
</comment>
<evidence type="ECO:0000256" key="1">
    <source>
        <dbReference type="SAM" id="MobiDB-lite"/>
    </source>
</evidence>
<organism evidence="3 4">
    <name type="scientific">Triparma verrucosa</name>
    <dbReference type="NCBI Taxonomy" id="1606542"/>
    <lineage>
        <taxon>Eukaryota</taxon>
        <taxon>Sar</taxon>
        <taxon>Stramenopiles</taxon>
        <taxon>Ochrophyta</taxon>
        <taxon>Bolidophyceae</taxon>
        <taxon>Parmales</taxon>
        <taxon>Triparmaceae</taxon>
        <taxon>Triparma</taxon>
    </lineage>
</organism>
<dbReference type="EMBL" id="BRXX01000090">
    <property type="protein sequence ID" value="GMH89104.1"/>
    <property type="molecule type" value="Genomic_DNA"/>
</dbReference>
<protein>
    <recommendedName>
        <fullName evidence="2">Coatomer gamma subunit appendage Ig-like subdomain domain-containing protein</fullName>
    </recommendedName>
</protein>
<dbReference type="GO" id="GO:0006886">
    <property type="term" value="P:intracellular protein transport"/>
    <property type="evidence" value="ECO:0007669"/>
    <property type="project" value="InterPro"/>
</dbReference>
<keyword evidence="4" id="KW-1185">Reference proteome</keyword>
<gene>
    <name evidence="3" type="ORF">TrVE_jg11707</name>
</gene>
<name>A0A9W7EQF2_9STRA</name>
<accession>A0A9W7EQF2</accession>
<evidence type="ECO:0000313" key="3">
    <source>
        <dbReference type="EMBL" id="GMH89104.1"/>
    </source>
</evidence>